<keyword evidence="2" id="KW-1185">Reference proteome</keyword>
<evidence type="ECO:0000313" key="2">
    <source>
        <dbReference type="Proteomes" id="UP000436088"/>
    </source>
</evidence>
<organism evidence="1 2">
    <name type="scientific">Hibiscus syriacus</name>
    <name type="common">Rose of Sharon</name>
    <dbReference type="NCBI Taxonomy" id="106335"/>
    <lineage>
        <taxon>Eukaryota</taxon>
        <taxon>Viridiplantae</taxon>
        <taxon>Streptophyta</taxon>
        <taxon>Embryophyta</taxon>
        <taxon>Tracheophyta</taxon>
        <taxon>Spermatophyta</taxon>
        <taxon>Magnoliopsida</taxon>
        <taxon>eudicotyledons</taxon>
        <taxon>Gunneridae</taxon>
        <taxon>Pentapetalae</taxon>
        <taxon>rosids</taxon>
        <taxon>malvids</taxon>
        <taxon>Malvales</taxon>
        <taxon>Malvaceae</taxon>
        <taxon>Malvoideae</taxon>
        <taxon>Hibiscus</taxon>
    </lineage>
</organism>
<proteinExistence type="predicted"/>
<gene>
    <name evidence="1" type="ORF">F3Y22_tig00110391pilonHSYRG00138</name>
</gene>
<dbReference type="EMBL" id="VEPZ02000968">
    <property type="protein sequence ID" value="KAE8706636.1"/>
    <property type="molecule type" value="Genomic_DNA"/>
</dbReference>
<name>A0A6A3AQW0_HIBSY</name>
<reference evidence="1" key="1">
    <citation type="submission" date="2019-09" db="EMBL/GenBank/DDBJ databases">
        <title>Draft genome information of white flower Hibiscus syriacus.</title>
        <authorList>
            <person name="Kim Y.-M."/>
        </authorList>
    </citation>
    <scope>NUCLEOTIDE SEQUENCE [LARGE SCALE GENOMIC DNA]</scope>
    <source>
        <strain evidence="1">YM2019G1</strain>
    </source>
</reference>
<protein>
    <submittedName>
        <fullName evidence="1">Uncharacterized protein</fullName>
    </submittedName>
</protein>
<comment type="caution">
    <text evidence="1">The sequence shown here is derived from an EMBL/GenBank/DDBJ whole genome shotgun (WGS) entry which is preliminary data.</text>
</comment>
<evidence type="ECO:0000313" key="1">
    <source>
        <dbReference type="EMBL" id="KAE8706636.1"/>
    </source>
</evidence>
<dbReference type="Proteomes" id="UP000436088">
    <property type="component" value="Unassembled WGS sequence"/>
</dbReference>
<dbReference type="AlphaFoldDB" id="A0A6A3AQW0"/>
<accession>A0A6A3AQW0</accession>
<sequence>MYLAGEFTQVNPVVKKFWKVDAYAGSYHFYCYCREKRLFSIKMEVQVNPLAAENMVNVFVSAATERDSGSEDQAWKILDPFMIILMRISTNLSRKLFM</sequence>